<sequence length="198" mass="22484">MRLLLIFSLLLIGSIHGYLLFPASTVLQLTSSMSVPMDLPKRVVFMDLGFQMNYNLPFELASFYNPAIWANAYERRHKRQSLNYTAATTNWQPNDYTAGELYAALEQQLQDYGFHSSCLLRCVCELALHPFADNQSLLVQIINLLLTPSQHEGFAAHEHAAQQRFEQAERLGFMGGDCQRAYAKCELDILGFISRLVS</sequence>
<evidence type="ECO:0000256" key="1">
    <source>
        <dbReference type="SAM" id="SignalP"/>
    </source>
</evidence>
<accession>A0A0M4EG57</accession>
<dbReference type="SMART" id="SM00718">
    <property type="entry name" value="DM4_12"/>
    <property type="match status" value="1"/>
</dbReference>
<dbReference type="PANTHER" id="PTHR21398:SF4">
    <property type="entry name" value="AGAP002980-PA"/>
    <property type="match status" value="1"/>
</dbReference>
<dbReference type="PANTHER" id="PTHR21398">
    <property type="entry name" value="AGAP007094-PA"/>
    <property type="match status" value="1"/>
</dbReference>
<gene>
    <name evidence="2" type="ORF">Dbus_chr3Rg2041</name>
</gene>
<dbReference type="Pfam" id="PF07841">
    <property type="entry name" value="DM4_12"/>
    <property type="match status" value="1"/>
</dbReference>
<dbReference type="AlphaFoldDB" id="A0A0M4EG57"/>
<organism evidence="2 3">
    <name type="scientific">Drosophila busckii</name>
    <name type="common">Fruit fly</name>
    <dbReference type="NCBI Taxonomy" id="30019"/>
    <lineage>
        <taxon>Eukaryota</taxon>
        <taxon>Metazoa</taxon>
        <taxon>Ecdysozoa</taxon>
        <taxon>Arthropoda</taxon>
        <taxon>Hexapoda</taxon>
        <taxon>Insecta</taxon>
        <taxon>Pterygota</taxon>
        <taxon>Neoptera</taxon>
        <taxon>Endopterygota</taxon>
        <taxon>Diptera</taxon>
        <taxon>Brachycera</taxon>
        <taxon>Muscomorpha</taxon>
        <taxon>Ephydroidea</taxon>
        <taxon>Drosophilidae</taxon>
        <taxon>Drosophila</taxon>
    </lineage>
</organism>
<protein>
    <submittedName>
        <fullName evidence="2">CG13613</fullName>
    </submittedName>
</protein>
<dbReference type="Proteomes" id="UP000494163">
    <property type="component" value="Chromosome 3R"/>
</dbReference>
<dbReference type="OMA" id="MDMGFQM"/>
<dbReference type="InterPro" id="IPR006631">
    <property type="entry name" value="DM4_12"/>
</dbReference>
<name>A0A0M4EG57_DROBS</name>
<dbReference type="OrthoDB" id="8186940at2759"/>
<proteinExistence type="predicted"/>
<feature type="chain" id="PRO_5005793191" evidence="1">
    <location>
        <begin position="18"/>
        <end position="198"/>
    </location>
</feature>
<feature type="signal peptide" evidence="1">
    <location>
        <begin position="1"/>
        <end position="17"/>
    </location>
</feature>
<dbReference type="EMBL" id="CP012526">
    <property type="protein sequence ID" value="ALC47291.1"/>
    <property type="molecule type" value="Genomic_DNA"/>
</dbReference>
<evidence type="ECO:0000313" key="2">
    <source>
        <dbReference type="EMBL" id="ALC47291.1"/>
    </source>
</evidence>
<keyword evidence="1" id="KW-0732">Signal</keyword>
<keyword evidence="3" id="KW-1185">Reference proteome</keyword>
<evidence type="ECO:0000313" key="3">
    <source>
        <dbReference type="Proteomes" id="UP000494163"/>
    </source>
</evidence>
<reference evidence="2 3" key="1">
    <citation type="submission" date="2015-08" db="EMBL/GenBank/DDBJ databases">
        <title>Ancestral chromatin configuration constrains chromatin evolution on differentiating sex chromosomes in Drosophila.</title>
        <authorList>
            <person name="Zhou Q."/>
            <person name="Bachtrog D."/>
        </authorList>
    </citation>
    <scope>NUCLEOTIDE SEQUENCE [LARGE SCALE GENOMIC DNA]</scope>
    <source>
        <tissue evidence="2">Whole larvae</tissue>
    </source>
</reference>